<sequence length="389" mass="44853">MSESPCDCCGDALQEPYIACFECPAMVCPRCFASGAESGPHQSWHSYSVRSDNIPIFEDGWSLRDERLLLDYVQSYGYGNWKDISRKLKRTQEECKTHYDTHHLTTENAAFIKTPLPPHNLKINTDQPPRMIVQNSGTYNALRSEIWPEADVGAAEIDLANCVSPADCADCDPSMLEVSEALQEAMVNVYNDRLRDRFRRNTVIRNHGLIRRYYNLQKKYSSLSPFSVILNGYKMDYLMAGLARAEELRIKFVELSELRAQGLRSRKAAELMKTLQTIRQEQIKNMRTWGPLKEETKPTTKREMRPLEVVGLPMSERLTNEERDLCAKARLVPECFFMFKDTLVELCEKQKGITLAQARRVIKIDVNKTRKLFDFLKSTNVIYEPVEEK</sequence>
<dbReference type="OrthoDB" id="270417at2759"/>
<protein>
    <recommendedName>
        <fullName evidence="11">Transcriptional adapter</fullName>
    </recommendedName>
</protein>
<dbReference type="InterPro" id="IPR009057">
    <property type="entry name" value="Homeodomain-like_sf"/>
</dbReference>
<dbReference type="Pfam" id="PF22941">
    <property type="entry name" value="TADA2A-like_3rd"/>
    <property type="match status" value="1"/>
</dbReference>
<dbReference type="Pfam" id="PF00249">
    <property type="entry name" value="Myb_DNA-binding"/>
    <property type="match status" value="1"/>
</dbReference>
<dbReference type="InterPro" id="IPR013087">
    <property type="entry name" value="Znf_C2H2_type"/>
</dbReference>
<keyword evidence="10" id="KW-1185">Reference proteome</keyword>
<gene>
    <name evidence="9" type="ORF">CLODIP_2_CD10141</name>
</gene>
<dbReference type="PANTHER" id="PTHR12374:SF20">
    <property type="entry name" value="TRANSCRIPTIONAL ADAPTER 2-ALPHA"/>
    <property type="match status" value="1"/>
</dbReference>
<dbReference type="Gene3D" id="1.10.10.60">
    <property type="entry name" value="Homeodomain-like"/>
    <property type="match status" value="1"/>
</dbReference>
<evidence type="ECO:0000313" key="9">
    <source>
        <dbReference type="EMBL" id="CAB3378144.1"/>
    </source>
</evidence>
<dbReference type="SMART" id="SM00717">
    <property type="entry name" value="SANT"/>
    <property type="match status" value="1"/>
</dbReference>
<name>A0A8S1DAU1_9INSE</name>
<dbReference type="PROSITE" id="PS51293">
    <property type="entry name" value="SANT"/>
    <property type="match status" value="1"/>
</dbReference>
<dbReference type="GO" id="GO:0140672">
    <property type="term" value="C:ATAC complex"/>
    <property type="evidence" value="ECO:0007669"/>
    <property type="project" value="UniProtKB-ARBA"/>
</dbReference>
<evidence type="ECO:0008006" key="11">
    <source>
        <dbReference type="Google" id="ProtNLM"/>
    </source>
</evidence>
<proteinExistence type="predicted"/>
<dbReference type="GO" id="GO:0003682">
    <property type="term" value="F:chromatin binding"/>
    <property type="evidence" value="ECO:0007669"/>
    <property type="project" value="TreeGrafter"/>
</dbReference>
<dbReference type="GO" id="GO:0008270">
    <property type="term" value="F:zinc ion binding"/>
    <property type="evidence" value="ECO:0007669"/>
    <property type="project" value="UniProtKB-KW"/>
</dbReference>
<dbReference type="InterPro" id="IPR017884">
    <property type="entry name" value="SANT_dom"/>
</dbReference>
<dbReference type="InterPro" id="IPR007526">
    <property type="entry name" value="SWIRM"/>
</dbReference>
<evidence type="ECO:0000259" key="7">
    <source>
        <dbReference type="PROSITE" id="PS50934"/>
    </source>
</evidence>
<dbReference type="SUPFAM" id="SSF46689">
    <property type="entry name" value="Homeodomain-like"/>
    <property type="match status" value="2"/>
</dbReference>
<dbReference type="AlphaFoldDB" id="A0A8S1DAU1"/>
<dbReference type="PANTHER" id="PTHR12374">
    <property type="entry name" value="TRANSCRIPTIONAL ADAPTOR 2 ADA2 -RELATED"/>
    <property type="match status" value="1"/>
</dbReference>
<dbReference type="EMBL" id="CADEPI010000159">
    <property type="protein sequence ID" value="CAB3378144.1"/>
    <property type="molecule type" value="Genomic_DNA"/>
</dbReference>
<evidence type="ECO:0000259" key="8">
    <source>
        <dbReference type="PROSITE" id="PS51293"/>
    </source>
</evidence>
<dbReference type="PROSITE" id="PS50090">
    <property type="entry name" value="MYB_LIKE"/>
    <property type="match status" value="1"/>
</dbReference>
<dbReference type="GO" id="GO:0006357">
    <property type="term" value="P:regulation of transcription by RNA polymerase II"/>
    <property type="evidence" value="ECO:0007669"/>
    <property type="project" value="TreeGrafter"/>
</dbReference>
<dbReference type="CDD" id="cd00167">
    <property type="entry name" value="SANT"/>
    <property type="match status" value="1"/>
</dbReference>
<keyword evidence="2" id="KW-0479">Metal-binding</keyword>
<evidence type="ECO:0000256" key="1">
    <source>
        <dbReference type="ARBA" id="ARBA00004123"/>
    </source>
</evidence>
<keyword evidence="5" id="KW-0539">Nucleus</keyword>
<evidence type="ECO:0000313" key="10">
    <source>
        <dbReference type="Proteomes" id="UP000494165"/>
    </source>
</evidence>
<feature type="domain" description="SWIRM" evidence="7">
    <location>
        <begin position="298"/>
        <end position="389"/>
    </location>
</feature>
<dbReference type="Pfam" id="PF25299">
    <property type="entry name" value="ZZ_ADA2"/>
    <property type="match status" value="1"/>
</dbReference>
<evidence type="ECO:0000256" key="3">
    <source>
        <dbReference type="ARBA" id="ARBA00022771"/>
    </source>
</evidence>
<comment type="caution">
    <text evidence="9">The sequence shown here is derived from an EMBL/GenBank/DDBJ whole genome shotgun (WGS) entry which is preliminary data.</text>
</comment>
<feature type="domain" description="Myb-like" evidence="6">
    <location>
        <begin position="61"/>
        <end position="103"/>
    </location>
</feature>
<dbReference type="FunFam" id="1.10.10.10:FF:000087">
    <property type="entry name" value="Transcriptional adapter 2"/>
    <property type="match status" value="1"/>
</dbReference>
<dbReference type="GO" id="GO:0003713">
    <property type="term" value="F:transcription coactivator activity"/>
    <property type="evidence" value="ECO:0007669"/>
    <property type="project" value="TreeGrafter"/>
</dbReference>
<dbReference type="GO" id="GO:0005634">
    <property type="term" value="C:nucleus"/>
    <property type="evidence" value="ECO:0007669"/>
    <property type="project" value="UniProtKB-SubCell"/>
</dbReference>
<dbReference type="PROSITE" id="PS50934">
    <property type="entry name" value="SWIRM"/>
    <property type="match status" value="1"/>
</dbReference>
<evidence type="ECO:0000256" key="2">
    <source>
        <dbReference type="ARBA" id="ARBA00022723"/>
    </source>
</evidence>
<comment type="subcellular location">
    <subcellularLocation>
        <location evidence="1">Nucleus</location>
    </subcellularLocation>
</comment>
<keyword evidence="3" id="KW-0863">Zinc-finger</keyword>
<dbReference type="InterPro" id="IPR055141">
    <property type="entry name" value="TADA2A_B-like_dom"/>
</dbReference>
<organism evidence="9 10">
    <name type="scientific">Cloeon dipterum</name>
    <dbReference type="NCBI Taxonomy" id="197152"/>
    <lineage>
        <taxon>Eukaryota</taxon>
        <taxon>Metazoa</taxon>
        <taxon>Ecdysozoa</taxon>
        <taxon>Arthropoda</taxon>
        <taxon>Hexapoda</taxon>
        <taxon>Insecta</taxon>
        <taxon>Pterygota</taxon>
        <taxon>Palaeoptera</taxon>
        <taxon>Ephemeroptera</taxon>
        <taxon>Pisciforma</taxon>
        <taxon>Baetidae</taxon>
        <taxon>Cloeon</taxon>
    </lineage>
</organism>
<keyword evidence="4" id="KW-0862">Zinc</keyword>
<accession>A0A8S1DAU1</accession>
<evidence type="ECO:0000256" key="4">
    <source>
        <dbReference type="ARBA" id="ARBA00022833"/>
    </source>
</evidence>
<dbReference type="InterPro" id="IPR001005">
    <property type="entry name" value="SANT/Myb"/>
</dbReference>
<dbReference type="InterPro" id="IPR036388">
    <property type="entry name" value="WH-like_DNA-bd_sf"/>
</dbReference>
<dbReference type="PROSITE" id="PS00028">
    <property type="entry name" value="ZINC_FINGER_C2H2_1"/>
    <property type="match status" value="1"/>
</dbReference>
<reference evidence="9 10" key="1">
    <citation type="submission" date="2020-04" db="EMBL/GenBank/DDBJ databases">
        <authorList>
            <person name="Alioto T."/>
            <person name="Alioto T."/>
            <person name="Gomez Garrido J."/>
        </authorList>
    </citation>
    <scope>NUCLEOTIDE SEQUENCE [LARGE SCALE GENOMIC DNA]</scope>
</reference>
<dbReference type="InterPro" id="IPR000433">
    <property type="entry name" value="Znf_ZZ"/>
</dbReference>
<dbReference type="Proteomes" id="UP000494165">
    <property type="component" value="Unassembled WGS sequence"/>
</dbReference>
<evidence type="ECO:0000256" key="5">
    <source>
        <dbReference type="ARBA" id="ARBA00023242"/>
    </source>
</evidence>
<evidence type="ECO:0000259" key="6">
    <source>
        <dbReference type="PROSITE" id="PS50090"/>
    </source>
</evidence>
<feature type="domain" description="SANT" evidence="8">
    <location>
        <begin position="56"/>
        <end position="107"/>
    </location>
</feature>
<dbReference type="Gene3D" id="1.10.10.10">
    <property type="entry name" value="Winged helix-like DNA-binding domain superfamily/Winged helix DNA-binding domain"/>
    <property type="match status" value="1"/>
</dbReference>
<dbReference type="GO" id="GO:0006338">
    <property type="term" value="P:chromatin remodeling"/>
    <property type="evidence" value="ECO:0007669"/>
    <property type="project" value="TreeGrafter"/>
</dbReference>